<dbReference type="EMBL" id="CM017323">
    <property type="protein sequence ID" value="KAE8022066.1"/>
    <property type="molecule type" value="Genomic_DNA"/>
</dbReference>
<dbReference type="PANTHER" id="PTHR34542:SF6">
    <property type="entry name" value="50S RIBOSOMAL-LIKE PROTEIN"/>
    <property type="match status" value="1"/>
</dbReference>
<dbReference type="PANTHER" id="PTHR34542">
    <property type="entry name" value="OS08G0359900 PROTEIN"/>
    <property type="match status" value="1"/>
</dbReference>
<organism evidence="2 3">
    <name type="scientific">Carpinus fangiana</name>
    <dbReference type="NCBI Taxonomy" id="176857"/>
    <lineage>
        <taxon>Eukaryota</taxon>
        <taxon>Viridiplantae</taxon>
        <taxon>Streptophyta</taxon>
        <taxon>Embryophyta</taxon>
        <taxon>Tracheophyta</taxon>
        <taxon>Spermatophyta</taxon>
        <taxon>Magnoliopsida</taxon>
        <taxon>eudicotyledons</taxon>
        <taxon>Gunneridae</taxon>
        <taxon>Pentapetalae</taxon>
        <taxon>rosids</taxon>
        <taxon>fabids</taxon>
        <taxon>Fagales</taxon>
        <taxon>Betulaceae</taxon>
        <taxon>Carpinus</taxon>
    </lineage>
</organism>
<gene>
    <name evidence="2" type="ORF">FH972_007900</name>
</gene>
<proteinExistence type="predicted"/>
<evidence type="ECO:0000256" key="1">
    <source>
        <dbReference type="SAM" id="MobiDB-lite"/>
    </source>
</evidence>
<evidence type="ECO:0000313" key="2">
    <source>
        <dbReference type="EMBL" id="KAE8022066.1"/>
    </source>
</evidence>
<dbReference type="Proteomes" id="UP000327013">
    <property type="component" value="Chromosome 3"/>
</dbReference>
<dbReference type="OrthoDB" id="785441at2759"/>
<accession>A0A5N6QX35</accession>
<protein>
    <submittedName>
        <fullName evidence="2">Uncharacterized protein</fullName>
    </submittedName>
</protein>
<sequence length="213" mass="23592">MPTLQKFKVLATQCAVVAASPTRSPSASPVIHLRRRRTLRMLLNRTDRRGRFACRDDSSELRGMDPDPNRAPPDKAKKKEKSGEIRVRHKLKDLFVSSPPPPEDRVTDKRLEEGEVGLLPAVGSVGGGISAARRGGGAERAGSFRPVTATFRYRLLRRAWRPVLVTIPDAPRLARLIIEEDVNGLCEKSGPDQTDAELNFIPTQFSSGILFFL</sequence>
<feature type="region of interest" description="Disordered" evidence="1">
    <location>
        <begin position="56"/>
        <end position="83"/>
    </location>
</feature>
<name>A0A5N6QX35_9ROSI</name>
<evidence type="ECO:0000313" key="3">
    <source>
        <dbReference type="Proteomes" id="UP000327013"/>
    </source>
</evidence>
<reference evidence="2 3" key="1">
    <citation type="submission" date="2019-06" db="EMBL/GenBank/DDBJ databases">
        <title>A chromosomal-level reference genome of Carpinus fangiana (Coryloideae, Betulaceae).</title>
        <authorList>
            <person name="Yang X."/>
            <person name="Wang Z."/>
            <person name="Zhang L."/>
            <person name="Hao G."/>
            <person name="Liu J."/>
            <person name="Yang Y."/>
        </authorList>
    </citation>
    <scope>NUCLEOTIDE SEQUENCE [LARGE SCALE GENOMIC DNA]</scope>
    <source>
        <strain evidence="2">Cfa_2016G</strain>
        <tissue evidence="2">Leaf</tissue>
    </source>
</reference>
<dbReference type="AlphaFoldDB" id="A0A5N6QX35"/>
<keyword evidence="3" id="KW-1185">Reference proteome</keyword>